<accession>A0A7X7LV98</accession>
<dbReference type="EMBL" id="JAAYYV010000165">
    <property type="protein sequence ID" value="NLF53985.1"/>
    <property type="molecule type" value="Genomic_DNA"/>
</dbReference>
<dbReference type="Pfam" id="PF20572">
    <property type="entry name" value="DUF6781"/>
    <property type="match status" value="1"/>
</dbReference>
<gene>
    <name evidence="1" type="ORF">GX576_06240</name>
</gene>
<evidence type="ECO:0000313" key="2">
    <source>
        <dbReference type="Proteomes" id="UP000536534"/>
    </source>
</evidence>
<evidence type="ECO:0000313" key="1">
    <source>
        <dbReference type="EMBL" id="NLF53985.1"/>
    </source>
</evidence>
<reference evidence="1 2" key="1">
    <citation type="journal article" date="2020" name="Biotechnol. Biofuels">
        <title>New insights from the biogas microbiome by comprehensive genome-resolved metagenomics of nearly 1600 species originating from multiple anaerobic digesters.</title>
        <authorList>
            <person name="Campanaro S."/>
            <person name="Treu L."/>
            <person name="Rodriguez-R L.M."/>
            <person name="Kovalovszki A."/>
            <person name="Ziels R.M."/>
            <person name="Maus I."/>
            <person name="Zhu X."/>
            <person name="Kougias P.G."/>
            <person name="Basile A."/>
            <person name="Luo G."/>
            <person name="Schluter A."/>
            <person name="Konstantinidis K.T."/>
            <person name="Angelidaki I."/>
        </authorList>
    </citation>
    <scope>NUCLEOTIDE SEQUENCE [LARGE SCALE GENOMIC DNA]</scope>
    <source>
        <strain evidence="1">AS06rmzACSIP_256</strain>
    </source>
</reference>
<comment type="caution">
    <text evidence="1">The sequence shown here is derived from an EMBL/GenBank/DDBJ whole genome shotgun (WGS) entry which is preliminary data.</text>
</comment>
<dbReference type="InterPro" id="IPR046708">
    <property type="entry name" value="DUF6781"/>
</dbReference>
<proteinExistence type="predicted"/>
<protein>
    <submittedName>
        <fullName evidence="1">Uncharacterized protein</fullName>
    </submittedName>
</protein>
<organism evidence="1 2">
    <name type="scientific">Thauera phenolivorans</name>
    <dbReference type="NCBI Taxonomy" id="1792543"/>
    <lineage>
        <taxon>Bacteria</taxon>
        <taxon>Pseudomonadati</taxon>
        <taxon>Pseudomonadota</taxon>
        <taxon>Betaproteobacteria</taxon>
        <taxon>Rhodocyclales</taxon>
        <taxon>Zoogloeaceae</taxon>
        <taxon>Thauera</taxon>
    </lineage>
</organism>
<sequence>MTEHTKRLEADVQAAVDSDPSAIAERVRALTLEALAHGRLDAGQMKEVMGAVLRGAQQGIERPDGERAAAVGEAVKGLDQALAAAAQATRLAVQEALGRSGEFSRETLKTRLDELDGLESNFLDTLAEAAKSASGHVRTTLSDLAEHGRASGTAVGGQVQEAVSQLGRALAELAREQVDGGVRTLRNEAGLFAGLAAGMLRGIADRLQPGTGGSRGTDGDRGE</sequence>
<dbReference type="AlphaFoldDB" id="A0A7X7LV98"/>
<dbReference type="Proteomes" id="UP000536534">
    <property type="component" value="Unassembled WGS sequence"/>
</dbReference>
<name>A0A7X7LV98_9RHOO</name>